<organism evidence="4 5">
    <name type="scientific">Gryllus longicercus</name>
    <dbReference type="NCBI Taxonomy" id="2509291"/>
    <lineage>
        <taxon>Eukaryota</taxon>
        <taxon>Metazoa</taxon>
        <taxon>Ecdysozoa</taxon>
        <taxon>Arthropoda</taxon>
        <taxon>Hexapoda</taxon>
        <taxon>Insecta</taxon>
        <taxon>Pterygota</taxon>
        <taxon>Neoptera</taxon>
        <taxon>Polyneoptera</taxon>
        <taxon>Orthoptera</taxon>
        <taxon>Ensifera</taxon>
        <taxon>Gryllidea</taxon>
        <taxon>Grylloidea</taxon>
        <taxon>Gryllidae</taxon>
        <taxon>Gryllinae</taxon>
        <taxon>Gryllus</taxon>
    </lineage>
</organism>
<keyword evidence="3" id="KW-0812">Transmembrane</keyword>
<keyword evidence="3" id="KW-1133">Transmembrane helix</keyword>
<name>A0AAN9V8M7_9ORTH</name>
<protein>
    <submittedName>
        <fullName evidence="4">Uncharacterized protein</fullName>
    </submittedName>
</protein>
<comment type="caution">
    <text evidence="4">The sequence shown here is derived from an EMBL/GenBank/DDBJ whole genome shotgun (WGS) entry which is preliminary data.</text>
</comment>
<feature type="compositionally biased region" description="Low complexity" evidence="2">
    <location>
        <begin position="134"/>
        <end position="162"/>
    </location>
</feature>
<sequence>MLASGRTGIVCKIVLLVSLLVVVTTVTLIMHAIMSNRRSLLRRTSARHDASFSKVAQPGGGGGGGGRSERGLMALISNVTKTVIAMEVQATSLNDELRRVREKTRELLLQQRHSALWAVLHKCVLLYSCKEPGAGRAPPPGASQRPQASGDPGPDPDPVVSVHKIHESKYSMYRLRRRP</sequence>
<dbReference type="EMBL" id="JAZDUA010000508">
    <property type="protein sequence ID" value="KAK7791705.1"/>
    <property type="molecule type" value="Genomic_DNA"/>
</dbReference>
<gene>
    <name evidence="4" type="ORF">R5R35_000280</name>
</gene>
<keyword evidence="1" id="KW-0175">Coiled coil</keyword>
<keyword evidence="5" id="KW-1185">Reference proteome</keyword>
<reference evidence="4 5" key="1">
    <citation type="submission" date="2024-03" db="EMBL/GenBank/DDBJ databases">
        <title>The genome assembly and annotation of the cricket Gryllus longicercus Weissman &amp; Gray.</title>
        <authorList>
            <person name="Szrajer S."/>
            <person name="Gray D."/>
            <person name="Ylla G."/>
        </authorList>
    </citation>
    <scope>NUCLEOTIDE SEQUENCE [LARGE SCALE GENOMIC DNA]</scope>
    <source>
        <strain evidence="4">DAG 2021-001</strain>
        <tissue evidence="4">Whole body minus gut</tissue>
    </source>
</reference>
<evidence type="ECO:0000256" key="2">
    <source>
        <dbReference type="SAM" id="MobiDB-lite"/>
    </source>
</evidence>
<evidence type="ECO:0000256" key="3">
    <source>
        <dbReference type="SAM" id="Phobius"/>
    </source>
</evidence>
<evidence type="ECO:0000313" key="4">
    <source>
        <dbReference type="EMBL" id="KAK7791705.1"/>
    </source>
</evidence>
<dbReference type="Proteomes" id="UP001378592">
    <property type="component" value="Unassembled WGS sequence"/>
</dbReference>
<keyword evidence="3" id="KW-0472">Membrane</keyword>
<evidence type="ECO:0000256" key="1">
    <source>
        <dbReference type="SAM" id="Coils"/>
    </source>
</evidence>
<feature type="region of interest" description="Disordered" evidence="2">
    <location>
        <begin position="134"/>
        <end position="163"/>
    </location>
</feature>
<dbReference type="AlphaFoldDB" id="A0AAN9V8M7"/>
<accession>A0AAN9V8M7</accession>
<feature type="transmembrane region" description="Helical" evidence="3">
    <location>
        <begin position="13"/>
        <end position="33"/>
    </location>
</feature>
<feature type="coiled-coil region" evidence="1">
    <location>
        <begin position="83"/>
        <end position="110"/>
    </location>
</feature>
<proteinExistence type="predicted"/>
<evidence type="ECO:0000313" key="5">
    <source>
        <dbReference type="Proteomes" id="UP001378592"/>
    </source>
</evidence>